<proteinExistence type="predicted"/>
<dbReference type="Proteomes" id="UP000250140">
    <property type="component" value="Unassembled WGS sequence"/>
</dbReference>
<dbReference type="EMBL" id="KV749929">
    <property type="protein sequence ID" value="OCL07093.1"/>
    <property type="molecule type" value="Genomic_DNA"/>
</dbReference>
<feature type="compositionally biased region" description="Low complexity" evidence="1">
    <location>
        <begin position="26"/>
        <end position="35"/>
    </location>
</feature>
<sequence length="212" mass="24204">MSNLGSPILPRRKQPSRIEVGLYERSNSSSSKTSSDGQDTSNEPVPQYNHWQPIESHSHNSQHVSERAYKRRAQHSRHASFDNAPLIIQRIDPGAASESITTTLFDSPYDMAPPVHRESVNTLRHQPRPVARATSQVRATRAHKSKERDYENRLRAQRMAAEAAEKCRVQLERDRFEDHERPLVSGNMGKRAEYRSRKRFKLVGMGKAPGKD</sequence>
<accession>A0A8E2EZB0</accession>
<dbReference type="AlphaFoldDB" id="A0A8E2EZB0"/>
<evidence type="ECO:0000313" key="2">
    <source>
        <dbReference type="EMBL" id="OCL07093.1"/>
    </source>
</evidence>
<evidence type="ECO:0000313" key="3">
    <source>
        <dbReference type="Proteomes" id="UP000250140"/>
    </source>
</evidence>
<keyword evidence="3" id="KW-1185">Reference proteome</keyword>
<evidence type="ECO:0000256" key="1">
    <source>
        <dbReference type="SAM" id="MobiDB-lite"/>
    </source>
</evidence>
<feature type="region of interest" description="Disordered" evidence="1">
    <location>
        <begin position="1"/>
        <end position="85"/>
    </location>
</feature>
<feature type="region of interest" description="Disordered" evidence="1">
    <location>
        <begin position="120"/>
        <end position="153"/>
    </location>
</feature>
<name>A0A8E2EZB0_9PEZI</name>
<gene>
    <name evidence="2" type="ORF">AOQ84DRAFT_389745</name>
</gene>
<reference evidence="2 3" key="1">
    <citation type="journal article" date="2016" name="Nat. Commun.">
        <title>Ectomycorrhizal ecology is imprinted in the genome of the dominant symbiotic fungus Cenococcum geophilum.</title>
        <authorList>
            <consortium name="DOE Joint Genome Institute"/>
            <person name="Peter M."/>
            <person name="Kohler A."/>
            <person name="Ohm R.A."/>
            <person name="Kuo A."/>
            <person name="Krutzmann J."/>
            <person name="Morin E."/>
            <person name="Arend M."/>
            <person name="Barry K.W."/>
            <person name="Binder M."/>
            <person name="Choi C."/>
            <person name="Clum A."/>
            <person name="Copeland A."/>
            <person name="Grisel N."/>
            <person name="Haridas S."/>
            <person name="Kipfer T."/>
            <person name="LaButti K."/>
            <person name="Lindquist E."/>
            <person name="Lipzen A."/>
            <person name="Maire R."/>
            <person name="Meier B."/>
            <person name="Mihaltcheva S."/>
            <person name="Molinier V."/>
            <person name="Murat C."/>
            <person name="Poggeler S."/>
            <person name="Quandt C.A."/>
            <person name="Sperisen C."/>
            <person name="Tritt A."/>
            <person name="Tisserant E."/>
            <person name="Crous P.W."/>
            <person name="Henrissat B."/>
            <person name="Nehls U."/>
            <person name="Egli S."/>
            <person name="Spatafora J.W."/>
            <person name="Grigoriev I.V."/>
            <person name="Martin F.M."/>
        </authorList>
    </citation>
    <scope>NUCLEOTIDE SEQUENCE [LARGE SCALE GENOMIC DNA]</scope>
    <source>
        <strain evidence="2 3">CBS 207.34</strain>
    </source>
</reference>
<protein>
    <submittedName>
        <fullName evidence="2">Uncharacterized protein</fullName>
    </submittedName>
</protein>
<feature type="compositionally biased region" description="Basic residues" evidence="1">
    <location>
        <begin position="69"/>
        <end position="78"/>
    </location>
</feature>
<organism evidence="2 3">
    <name type="scientific">Glonium stellatum</name>
    <dbReference type="NCBI Taxonomy" id="574774"/>
    <lineage>
        <taxon>Eukaryota</taxon>
        <taxon>Fungi</taxon>
        <taxon>Dikarya</taxon>
        <taxon>Ascomycota</taxon>
        <taxon>Pezizomycotina</taxon>
        <taxon>Dothideomycetes</taxon>
        <taxon>Pleosporomycetidae</taxon>
        <taxon>Gloniales</taxon>
        <taxon>Gloniaceae</taxon>
        <taxon>Glonium</taxon>
    </lineage>
</organism>